<dbReference type="EMBL" id="PPEL01000045">
    <property type="protein sequence ID" value="PNV65135.1"/>
    <property type="molecule type" value="Genomic_DNA"/>
</dbReference>
<sequence length="370" mass="40236">MRADSIFSPSFGNRPSRLIGREAVLAAFMAGLDSAPGSRDRAIVMLGQRGSGKTVLLWELADRAAEAGFVVASPTVASEYMLERIIEKIRDNAQSRLKKRKRRIAGGSIGALGFSAGLQFAQGENEQRSFSLQLTNLARELTRQNRGILILVDELQANSPEVRQLVIAYQELVGEGLNVALVMAGLPGAVSATLNDRVLTFLNRARKVELGSLALGDIDSFFLRAFEESGLRISDDLRIRAARATQGSPYLLQLIGHNIATRTPDDGFVDADVVAGAIRAAQADFENDVCKTTLAALSGKDVEFLRAMACDEEVSRMRDIAARMDVTPDYAQKYRKRLMDAGVVEASSRGSVAFAVPYLADYLRKEGDAY</sequence>
<keyword evidence="2" id="KW-0067">ATP-binding</keyword>
<organism evidence="2 3">
    <name type="scientific">Rubneribacter badeniensis</name>
    <dbReference type="NCBI Taxonomy" id="2070688"/>
    <lineage>
        <taxon>Bacteria</taxon>
        <taxon>Bacillati</taxon>
        <taxon>Actinomycetota</taxon>
        <taxon>Coriobacteriia</taxon>
        <taxon>Eggerthellales</taxon>
        <taxon>Eggerthellaceae</taxon>
        <taxon>Rubneribacter</taxon>
    </lineage>
</organism>
<dbReference type="InterPro" id="IPR027417">
    <property type="entry name" value="P-loop_NTPase"/>
</dbReference>
<gene>
    <name evidence="2" type="ORF">C2L80_08145</name>
</gene>
<dbReference type="PANTHER" id="PTHR34301">
    <property type="entry name" value="DNA-BINDING PROTEIN-RELATED"/>
    <property type="match status" value="1"/>
</dbReference>
<accession>A0A2K2U479</accession>
<dbReference type="AlphaFoldDB" id="A0A2K2U479"/>
<dbReference type="Pfam" id="PF13191">
    <property type="entry name" value="AAA_16"/>
    <property type="match status" value="1"/>
</dbReference>
<dbReference type="SUPFAM" id="SSF52540">
    <property type="entry name" value="P-loop containing nucleoside triphosphate hydrolases"/>
    <property type="match status" value="1"/>
</dbReference>
<proteinExistence type="predicted"/>
<evidence type="ECO:0000313" key="3">
    <source>
        <dbReference type="Proteomes" id="UP000236488"/>
    </source>
</evidence>
<dbReference type="Gene3D" id="3.40.50.300">
    <property type="entry name" value="P-loop containing nucleotide triphosphate hydrolases"/>
    <property type="match status" value="1"/>
</dbReference>
<evidence type="ECO:0000259" key="1">
    <source>
        <dbReference type="SMART" id="SM00382"/>
    </source>
</evidence>
<reference evidence="2 3" key="1">
    <citation type="journal article" date="2018" name="Int. J. Syst. Evol. Microbiol.">
        <title>Rubneribacter badeniensis gen. nov., sp. nov. and Enteroscipio rubneri gen. nov., sp. nov., new members of the Eggerthellaceae isolated from human faeces.</title>
        <authorList>
            <person name="Danylec N."/>
            <person name="Gobl A."/>
            <person name="Stoll D.A."/>
            <person name="Hetzer B."/>
            <person name="Kulling S.E."/>
            <person name="Huch M."/>
        </authorList>
    </citation>
    <scope>NUCLEOTIDE SEQUENCE [LARGE SCALE GENOMIC DNA]</scope>
    <source>
        <strain evidence="2 3">ResAG-85</strain>
    </source>
</reference>
<dbReference type="SMART" id="SM00382">
    <property type="entry name" value="AAA"/>
    <property type="match status" value="1"/>
</dbReference>
<dbReference type="GO" id="GO:0005524">
    <property type="term" value="F:ATP binding"/>
    <property type="evidence" value="ECO:0007669"/>
    <property type="project" value="UniProtKB-KW"/>
</dbReference>
<dbReference type="Proteomes" id="UP000236488">
    <property type="component" value="Unassembled WGS sequence"/>
</dbReference>
<name>A0A2K2U479_9ACTN</name>
<dbReference type="InterPro" id="IPR041664">
    <property type="entry name" value="AAA_16"/>
</dbReference>
<feature type="domain" description="AAA+ ATPase" evidence="1">
    <location>
        <begin position="39"/>
        <end position="215"/>
    </location>
</feature>
<keyword evidence="3" id="KW-1185">Reference proteome</keyword>
<dbReference type="InterPro" id="IPR003593">
    <property type="entry name" value="AAA+_ATPase"/>
</dbReference>
<keyword evidence="2" id="KW-0547">Nucleotide-binding</keyword>
<protein>
    <submittedName>
        <fullName evidence="2">ATP-binding protein</fullName>
    </submittedName>
</protein>
<evidence type="ECO:0000313" key="2">
    <source>
        <dbReference type="EMBL" id="PNV65135.1"/>
    </source>
</evidence>
<dbReference type="RefSeq" id="WP_087195433.1">
    <property type="nucleotide sequence ID" value="NZ_PPEL01000045.1"/>
</dbReference>
<dbReference type="PANTHER" id="PTHR34301:SF8">
    <property type="entry name" value="ATPASE DOMAIN-CONTAINING PROTEIN"/>
    <property type="match status" value="1"/>
</dbReference>
<comment type="caution">
    <text evidence="2">The sequence shown here is derived from an EMBL/GenBank/DDBJ whole genome shotgun (WGS) entry which is preliminary data.</text>
</comment>